<dbReference type="Proteomes" id="UP000194440">
    <property type="component" value="Chromosome"/>
</dbReference>
<feature type="domain" description="DHHA1" evidence="7">
    <location>
        <begin position="356"/>
        <end position="455"/>
    </location>
</feature>
<evidence type="ECO:0000259" key="6">
    <source>
        <dbReference type="Pfam" id="PF01368"/>
    </source>
</evidence>
<keyword evidence="5 9" id="KW-0269">Exonuclease</keyword>
<dbReference type="InterPro" id="IPR003156">
    <property type="entry name" value="DHHA1_dom"/>
</dbReference>
<dbReference type="KEGG" id="acis:CBP35_04070"/>
<gene>
    <name evidence="9" type="ORF">CBP36_14860</name>
</gene>
<name>A0A240UFX5_9BURK</name>
<dbReference type="Gene3D" id="3.10.310.30">
    <property type="match status" value="1"/>
</dbReference>
<protein>
    <recommendedName>
        <fullName evidence="2">Single-stranded-DNA-specific exonuclease RecJ</fullName>
    </recommendedName>
</protein>
<dbReference type="RefSeq" id="WP_086927965.1">
    <property type="nucleotide sequence ID" value="NZ_CP021362.1"/>
</dbReference>
<dbReference type="InterPro" id="IPR051673">
    <property type="entry name" value="SSDNA_exonuclease_RecJ"/>
</dbReference>
<dbReference type="InterPro" id="IPR004610">
    <property type="entry name" value="RecJ"/>
</dbReference>
<dbReference type="GO" id="GO:0003676">
    <property type="term" value="F:nucleic acid binding"/>
    <property type="evidence" value="ECO:0007669"/>
    <property type="project" value="InterPro"/>
</dbReference>
<comment type="similarity">
    <text evidence="1">Belongs to the RecJ family.</text>
</comment>
<sequence>MKIVARDIPPRAAWALEQAGVHPLLARLYAARGVRAKDELDDGLARLLPPSGLKGIDAAARLLADAMAQNKRLMIVADYDCDGATACAVGVRGLRLLGATHVDYLVPDRVTDGYGLTASIARRVAERGADVLITVDNGIASVEGVAEAKALGLQVLVTDHHLPGPELPVADAIVNPNQPGCTFESKSMAGVGVMFYVLLALRAELRSRGVFDAATQPKLDPLLTLVALGTVADVVKLDANNRRLVAQGLRRIRAGQMPAGVAALFTAAGRKAPVATTFDFGFALGPRINAAGRLADMTLGIECLLTDDAGRAAELAATLDGINRERREIEGGMRDQALLMAESLFDESEEPPPAISVFDPDFHEGVVGIVASRIKDKLHRPTFVFAASSAPGKAHELKGSGRSIPGFHLRDALDLVAKRHPGVLLKFGGHAMAAGCTVAEEAFDVFEQALAQVAREWLDVAALTRRIETDGPLAPEYCRADMVDTLHREVWGQGFAPPTFSEEVQVLSQRLVGEAKNHLSIKLIHQGNPIDAIWFGHTEPLPARVLLAFRLDVNEWKGDRKVQFLVEGAQTEADSRLVQIAAANGQR</sequence>
<evidence type="ECO:0000256" key="5">
    <source>
        <dbReference type="ARBA" id="ARBA00022839"/>
    </source>
</evidence>
<dbReference type="KEGG" id="acip:CBP36_14860"/>
<dbReference type="SUPFAM" id="SSF64182">
    <property type="entry name" value="DHH phosphoesterases"/>
    <property type="match status" value="1"/>
</dbReference>
<dbReference type="InterPro" id="IPR041122">
    <property type="entry name" value="RecJ_OB"/>
</dbReference>
<evidence type="ECO:0000256" key="2">
    <source>
        <dbReference type="ARBA" id="ARBA00019841"/>
    </source>
</evidence>
<dbReference type="GO" id="GO:0006310">
    <property type="term" value="P:DNA recombination"/>
    <property type="evidence" value="ECO:0007669"/>
    <property type="project" value="InterPro"/>
</dbReference>
<evidence type="ECO:0000313" key="10">
    <source>
        <dbReference type="Proteomes" id="UP000194440"/>
    </source>
</evidence>
<keyword evidence="4" id="KW-0378">Hydrolase</keyword>
<evidence type="ECO:0000313" key="9">
    <source>
        <dbReference type="EMBL" id="ART59939.1"/>
    </source>
</evidence>
<dbReference type="Gene3D" id="3.90.1640.30">
    <property type="match status" value="1"/>
</dbReference>
<dbReference type="InterPro" id="IPR001667">
    <property type="entry name" value="DDH_dom"/>
</dbReference>
<dbReference type="InterPro" id="IPR038763">
    <property type="entry name" value="DHH_sf"/>
</dbReference>
<dbReference type="OrthoDB" id="9809852at2"/>
<evidence type="ECO:0000259" key="7">
    <source>
        <dbReference type="Pfam" id="PF02272"/>
    </source>
</evidence>
<organism evidence="9 10">
    <name type="scientific">Acidovorax carolinensis</name>
    <dbReference type="NCBI Taxonomy" id="553814"/>
    <lineage>
        <taxon>Bacteria</taxon>
        <taxon>Pseudomonadati</taxon>
        <taxon>Pseudomonadota</taxon>
        <taxon>Betaproteobacteria</taxon>
        <taxon>Burkholderiales</taxon>
        <taxon>Comamonadaceae</taxon>
        <taxon>Acidovorax</taxon>
    </lineage>
</organism>
<evidence type="ECO:0000256" key="1">
    <source>
        <dbReference type="ARBA" id="ARBA00005915"/>
    </source>
</evidence>
<feature type="domain" description="RecJ OB" evidence="8">
    <location>
        <begin position="469"/>
        <end position="567"/>
    </location>
</feature>
<evidence type="ECO:0000256" key="3">
    <source>
        <dbReference type="ARBA" id="ARBA00022722"/>
    </source>
</evidence>
<dbReference type="GO" id="GO:0008409">
    <property type="term" value="F:5'-3' exonuclease activity"/>
    <property type="evidence" value="ECO:0007669"/>
    <property type="project" value="InterPro"/>
</dbReference>
<dbReference type="Pfam" id="PF17768">
    <property type="entry name" value="RecJ_OB"/>
    <property type="match status" value="1"/>
</dbReference>
<reference evidence="9" key="1">
    <citation type="submission" date="2017-05" db="EMBL/GenBank/DDBJ databases">
        <title>Polyphasic characterization of four soil-derived phenanthrene-degrading Acidovorax strains and proposal of Acidovorax phenanthrenivorans sp. nov.</title>
        <authorList>
            <person name="Singleton D."/>
            <person name="Lee J."/>
            <person name="Dickey A.N."/>
            <person name="Stroud A."/>
            <person name="Scholl E.H."/>
            <person name="Wright F.A."/>
            <person name="Aitken M.D."/>
        </authorList>
    </citation>
    <scope>NUCLEOTIDE SEQUENCE</scope>
    <source>
        <strain evidence="9">P4</strain>
    </source>
</reference>
<accession>A0A240UFX5</accession>
<dbReference type="GO" id="GO:0006281">
    <property type="term" value="P:DNA repair"/>
    <property type="evidence" value="ECO:0007669"/>
    <property type="project" value="InterPro"/>
</dbReference>
<dbReference type="FunFam" id="3.90.1640.30:FF:000001">
    <property type="entry name" value="Single-stranded-DNA-specific exonuclease RecJ"/>
    <property type="match status" value="1"/>
</dbReference>
<dbReference type="NCBIfam" id="TIGR00644">
    <property type="entry name" value="recJ"/>
    <property type="match status" value="1"/>
</dbReference>
<keyword evidence="10" id="KW-1185">Reference proteome</keyword>
<dbReference type="PANTHER" id="PTHR30255:SF2">
    <property type="entry name" value="SINGLE-STRANDED-DNA-SPECIFIC EXONUCLEASE RECJ"/>
    <property type="match status" value="1"/>
</dbReference>
<dbReference type="AlphaFoldDB" id="A0A240UFX5"/>
<keyword evidence="3" id="KW-0540">Nuclease</keyword>
<evidence type="ECO:0000259" key="8">
    <source>
        <dbReference type="Pfam" id="PF17768"/>
    </source>
</evidence>
<dbReference type="PANTHER" id="PTHR30255">
    <property type="entry name" value="SINGLE-STRANDED-DNA-SPECIFIC EXONUCLEASE RECJ"/>
    <property type="match status" value="1"/>
</dbReference>
<dbReference type="Pfam" id="PF02272">
    <property type="entry name" value="DHHA1"/>
    <property type="match status" value="1"/>
</dbReference>
<feature type="domain" description="DDH" evidence="6">
    <location>
        <begin position="73"/>
        <end position="230"/>
    </location>
</feature>
<evidence type="ECO:0000256" key="4">
    <source>
        <dbReference type="ARBA" id="ARBA00022801"/>
    </source>
</evidence>
<proteinExistence type="inferred from homology"/>
<dbReference type="EMBL" id="CP021366">
    <property type="protein sequence ID" value="ART59939.1"/>
    <property type="molecule type" value="Genomic_DNA"/>
</dbReference>
<dbReference type="Pfam" id="PF01368">
    <property type="entry name" value="DHH"/>
    <property type="match status" value="1"/>
</dbReference>